<feature type="chain" id="PRO_5045516133" description="DUF1772-domain-containing protein" evidence="7">
    <location>
        <begin position="23"/>
        <end position="176"/>
    </location>
</feature>
<gene>
    <name evidence="8" type="ORF">PG993_007112</name>
</gene>
<dbReference type="PANTHER" id="PTHR35042">
    <property type="entry name" value="ANTHRONE OXYGENASE ENCC"/>
    <property type="match status" value="1"/>
</dbReference>
<evidence type="ECO:0000256" key="5">
    <source>
        <dbReference type="ARBA" id="ARBA00034313"/>
    </source>
</evidence>
<feature type="transmembrane region" description="Helical" evidence="6">
    <location>
        <begin position="58"/>
        <end position="76"/>
    </location>
</feature>
<keyword evidence="9" id="KW-1185">Reference proteome</keyword>
<dbReference type="PANTHER" id="PTHR35042:SF1">
    <property type="entry name" value="DUF1772-DOMAIN-CONTAINING PROTEIN"/>
    <property type="match status" value="1"/>
</dbReference>
<dbReference type="Proteomes" id="UP001444661">
    <property type="component" value="Unassembled WGS sequence"/>
</dbReference>
<keyword evidence="7" id="KW-0732">Signal</keyword>
<evidence type="ECO:0000256" key="3">
    <source>
        <dbReference type="ARBA" id="ARBA00022989"/>
    </source>
</evidence>
<dbReference type="EMBL" id="JAQQWK010000006">
    <property type="protein sequence ID" value="KAK8038701.1"/>
    <property type="molecule type" value="Genomic_DNA"/>
</dbReference>
<evidence type="ECO:0000313" key="9">
    <source>
        <dbReference type="Proteomes" id="UP001444661"/>
    </source>
</evidence>
<sequence>MALAATPLNIAALGCIISGSYASGVGMSPSLLTMPALVRPDVPQDTILHQWHGMYKQGAAIMPVLSGTTTLGYWVVAYYRRSLSSPLSASSGEWRGFAAAGALTLAILPFTLVAMFPTIRTLEAAMDGAVGEKGQRKNVMSRETVEALLRKWTRLNVVRSLIPLVGAACAVWNLLG</sequence>
<evidence type="ECO:0000256" key="1">
    <source>
        <dbReference type="ARBA" id="ARBA00004141"/>
    </source>
</evidence>
<keyword evidence="3 6" id="KW-1133">Transmembrane helix</keyword>
<reference evidence="8 9" key="1">
    <citation type="submission" date="2023-01" db="EMBL/GenBank/DDBJ databases">
        <title>Analysis of 21 Apiospora genomes using comparative genomics revels a genus with tremendous synthesis potential of carbohydrate active enzymes and secondary metabolites.</title>
        <authorList>
            <person name="Sorensen T."/>
        </authorList>
    </citation>
    <scope>NUCLEOTIDE SEQUENCE [LARGE SCALE GENOMIC DNA]</scope>
    <source>
        <strain evidence="8 9">CBS 33761</strain>
    </source>
</reference>
<evidence type="ECO:0000256" key="6">
    <source>
        <dbReference type="SAM" id="Phobius"/>
    </source>
</evidence>
<keyword evidence="2 6" id="KW-0812">Transmembrane</keyword>
<comment type="similarity">
    <text evidence="5">Belongs to the anthrone oxygenase family.</text>
</comment>
<dbReference type="Pfam" id="PF08592">
    <property type="entry name" value="Anthrone_oxy"/>
    <property type="match status" value="1"/>
</dbReference>
<comment type="subcellular location">
    <subcellularLocation>
        <location evidence="1">Membrane</location>
        <topology evidence="1">Multi-pass membrane protein</topology>
    </subcellularLocation>
</comment>
<protein>
    <recommendedName>
        <fullName evidence="10">DUF1772-domain-containing protein</fullName>
    </recommendedName>
</protein>
<keyword evidence="4 6" id="KW-0472">Membrane</keyword>
<dbReference type="InterPro" id="IPR013901">
    <property type="entry name" value="Anthrone_oxy"/>
</dbReference>
<evidence type="ECO:0000313" key="8">
    <source>
        <dbReference type="EMBL" id="KAK8038701.1"/>
    </source>
</evidence>
<evidence type="ECO:0000256" key="4">
    <source>
        <dbReference type="ARBA" id="ARBA00023136"/>
    </source>
</evidence>
<evidence type="ECO:0008006" key="10">
    <source>
        <dbReference type="Google" id="ProtNLM"/>
    </source>
</evidence>
<feature type="transmembrane region" description="Helical" evidence="6">
    <location>
        <begin position="97"/>
        <end position="116"/>
    </location>
</feature>
<evidence type="ECO:0000256" key="7">
    <source>
        <dbReference type="SAM" id="SignalP"/>
    </source>
</evidence>
<accession>A0ABR1SWK7</accession>
<feature type="transmembrane region" description="Helical" evidence="6">
    <location>
        <begin position="157"/>
        <end position="175"/>
    </location>
</feature>
<feature type="signal peptide" evidence="7">
    <location>
        <begin position="1"/>
        <end position="22"/>
    </location>
</feature>
<comment type="caution">
    <text evidence="8">The sequence shown here is derived from an EMBL/GenBank/DDBJ whole genome shotgun (WGS) entry which is preliminary data.</text>
</comment>
<proteinExistence type="inferred from homology"/>
<name>A0ABR1SWK7_9PEZI</name>
<evidence type="ECO:0000256" key="2">
    <source>
        <dbReference type="ARBA" id="ARBA00022692"/>
    </source>
</evidence>
<organism evidence="8 9">
    <name type="scientific">Apiospora rasikravindrae</name>
    <dbReference type="NCBI Taxonomy" id="990691"/>
    <lineage>
        <taxon>Eukaryota</taxon>
        <taxon>Fungi</taxon>
        <taxon>Dikarya</taxon>
        <taxon>Ascomycota</taxon>
        <taxon>Pezizomycotina</taxon>
        <taxon>Sordariomycetes</taxon>
        <taxon>Xylariomycetidae</taxon>
        <taxon>Amphisphaeriales</taxon>
        <taxon>Apiosporaceae</taxon>
        <taxon>Apiospora</taxon>
    </lineage>
</organism>